<sequence>MLRASISSKDFSSRQLPCACGRLDSDGEPFRVAHVCTEANCSVHTRSPFICDHCYDSEDTPGHSKLKRIANYFRELSEQWSKLQENEKTLAKEVLQMYLPQQAIVELLEREIKLQTAVAFNGRLISEEMAKFQEFHREFQERYAKIEECMREDQTTKIWEEEAKFNEYTDKLTNRFGHLKTLVTVETIFTNYKDFIEHARIPEDSSVRRALFSFKERLIEQNARESMTPIDDPQTQIPEIASIRAELSNTSVPLRGLLSYLGGLHGAANFINNSLDAKSAQDSLQRTLAELTSHLHTLQGTLSDCTRQISILKEENENLKQQVSGARETAKIQEQLAAMESTMRQKDAQIRQQFMAAQDQLEQACNQRISEVNNRVSEVESRMMGGYI</sequence>
<feature type="coiled-coil region" evidence="1">
    <location>
        <begin position="302"/>
        <end position="336"/>
    </location>
</feature>
<keyword evidence="3" id="KW-1185">Reference proteome</keyword>
<keyword evidence="1" id="KW-0175">Coiled coil</keyword>
<dbReference type="Gene3D" id="1.10.287.1490">
    <property type="match status" value="1"/>
</dbReference>
<evidence type="ECO:0000256" key="1">
    <source>
        <dbReference type="SAM" id="Coils"/>
    </source>
</evidence>
<dbReference type="EMBL" id="RRYP01011121">
    <property type="protein sequence ID" value="TNV77942.1"/>
    <property type="molecule type" value="Genomic_DNA"/>
</dbReference>
<accession>A0A8J8T0R2</accession>
<organism evidence="2 3">
    <name type="scientific">Halteria grandinella</name>
    <dbReference type="NCBI Taxonomy" id="5974"/>
    <lineage>
        <taxon>Eukaryota</taxon>
        <taxon>Sar</taxon>
        <taxon>Alveolata</taxon>
        <taxon>Ciliophora</taxon>
        <taxon>Intramacronucleata</taxon>
        <taxon>Spirotrichea</taxon>
        <taxon>Stichotrichia</taxon>
        <taxon>Sporadotrichida</taxon>
        <taxon>Halteriidae</taxon>
        <taxon>Halteria</taxon>
    </lineage>
</organism>
<dbReference type="AlphaFoldDB" id="A0A8J8T0R2"/>
<evidence type="ECO:0000313" key="3">
    <source>
        <dbReference type="Proteomes" id="UP000785679"/>
    </source>
</evidence>
<gene>
    <name evidence="2" type="ORF">FGO68_gene17339</name>
</gene>
<dbReference type="Proteomes" id="UP000785679">
    <property type="component" value="Unassembled WGS sequence"/>
</dbReference>
<name>A0A8J8T0R2_HALGN</name>
<comment type="caution">
    <text evidence="2">The sequence shown here is derived from an EMBL/GenBank/DDBJ whole genome shotgun (WGS) entry which is preliminary data.</text>
</comment>
<protein>
    <submittedName>
        <fullName evidence="2">Uncharacterized protein</fullName>
    </submittedName>
</protein>
<reference evidence="2" key="1">
    <citation type="submission" date="2019-06" db="EMBL/GenBank/DDBJ databases">
        <authorList>
            <person name="Zheng W."/>
        </authorList>
    </citation>
    <scope>NUCLEOTIDE SEQUENCE</scope>
    <source>
        <strain evidence="2">QDHG01</strain>
    </source>
</reference>
<proteinExistence type="predicted"/>
<evidence type="ECO:0000313" key="2">
    <source>
        <dbReference type="EMBL" id="TNV77942.1"/>
    </source>
</evidence>